<protein>
    <submittedName>
        <fullName evidence="2">SDR family NAD(P)-dependent oxidoreductase</fullName>
    </submittedName>
</protein>
<accession>A0ABU2P2X6</accession>
<sequence>MQFDNQTALVTGSTSGIGRETALLLAGHGASVIVSGRNALKGAETVAAIRRPVARPGSSPPTSATWTRCDASPRSPRTSTYW</sequence>
<organism evidence="2 3">
    <name type="scientific">Streptomyces dubilierae</name>
    <dbReference type="NCBI Taxonomy" id="3075533"/>
    <lineage>
        <taxon>Bacteria</taxon>
        <taxon>Bacillati</taxon>
        <taxon>Actinomycetota</taxon>
        <taxon>Actinomycetes</taxon>
        <taxon>Kitasatosporales</taxon>
        <taxon>Streptomycetaceae</taxon>
        <taxon>Streptomyces</taxon>
    </lineage>
</organism>
<gene>
    <name evidence="2" type="ORF">RM641_00985</name>
</gene>
<name>A0ABU2P2X6_9ACTN</name>
<dbReference type="SUPFAM" id="SSF51735">
    <property type="entry name" value="NAD(P)-binding Rossmann-fold domains"/>
    <property type="match status" value="1"/>
</dbReference>
<dbReference type="Gene3D" id="3.40.50.720">
    <property type="entry name" value="NAD(P)-binding Rossmann-like Domain"/>
    <property type="match status" value="1"/>
</dbReference>
<proteinExistence type="predicted"/>
<comment type="caution">
    <text evidence="2">The sequence shown here is derived from an EMBL/GenBank/DDBJ whole genome shotgun (WGS) entry which is preliminary data.</text>
</comment>
<dbReference type="EMBL" id="JAVREU010000001">
    <property type="protein sequence ID" value="MDT0385999.1"/>
    <property type="molecule type" value="Genomic_DNA"/>
</dbReference>
<evidence type="ECO:0000313" key="2">
    <source>
        <dbReference type="EMBL" id="MDT0385999.1"/>
    </source>
</evidence>
<evidence type="ECO:0000313" key="3">
    <source>
        <dbReference type="Proteomes" id="UP001183586"/>
    </source>
</evidence>
<reference evidence="3" key="1">
    <citation type="submission" date="2023-07" db="EMBL/GenBank/DDBJ databases">
        <title>30 novel species of actinomycetes from the DSMZ collection.</title>
        <authorList>
            <person name="Nouioui I."/>
        </authorList>
    </citation>
    <scope>NUCLEOTIDE SEQUENCE [LARGE SCALE GENOMIC DNA]</scope>
    <source>
        <strain evidence="3">DSM 41921</strain>
    </source>
</reference>
<feature type="region of interest" description="Disordered" evidence="1">
    <location>
        <begin position="53"/>
        <end position="82"/>
    </location>
</feature>
<keyword evidence="3" id="KW-1185">Reference proteome</keyword>
<dbReference type="InterPro" id="IPR002347">
    <property type="entry name" value="SDR_fam"/>
</dbReference>
<dbReference type="Proteomes" id="UP001183586">
    <property type="component" value="Unassembled WGS sequence"/>
</dbReference>
<dbReference type="InterPro" id="IPR036291">
    <property type="entry name" value="NAD(P)-bd_dom_sf"/>
</dbReference>
<evidence type="ECO:0000256" key="1">
    <source>
        <dbReference type="SAM" id="MobiDB-lite"/>
    </source>
</evidence>
<dbReference type="Pfam" id="PF00106">
    <property type="entry name" value="adh_short"/>
    <property type="match status" value="1"/>
</dbReference>